<sequence length="212" mass="21989">MAETPDKETQQDNQPATARQGASGRVPAILVSISALAIIGAATANSLPSFNASSLPNFNYFSLPNFDRFSLPNISLADFDGFSLPNFNRFAAPAHETALAPLPDPVVRAALNDIQLSQQQNAAVLVSLTQTAATQQGDLKKISRQLSSLAAQTDALQSAVTPLTTSSISHSKPRARVVRTSRKTVSPRPKPVGPVSVGGAPLSPAPAPGSGA</sequence>
<keyword evidence="3" id="KW-1185">Reference proteome</keyword>
<comment type="caution">
    <text evidence="2">The sequence shown here is derived from an EMBL/GenBank/DDBJ whole genome shotgun (WGS) entry which is preliminary data.</text>
</comment>
<evidence type="ECO:0000313" key="2">
    <source>
        <dbReference type="EMBL" id="MEH2556213.1"/>
    </source>
</evidence>
<feature type="region of interest" description="Disordered" evidence="1">
    <location>
        <begin position="1"/>
        <end position="21"/>
    </location>
</feature>
<gene>
    <name evidence="2" type="ORF">V1286_003742</name>
</gene>
<feature type="compositionally biased region" description="Basic residues" evidence="1">
    <location>
        <begin position="171"/>
        <end position="182"/>
    </location>
</feature>
<protein>
    <submittedName>
        <fullName evidence="2">Uncharacterized protein</fullName>
    </submittedName>
</protein>
<reference evidence="2 3" key="1">
    <citation type="submission" date="2024-02" db="EMBL/GenBank/DDBJ databases">
        <title>Adaptive strategies in a cosmopolitan and abundant soil bacterium.</title>
        <authorList>
            <person name="Carini P."/>
        </authorList>
    </citation>
    <scope>NUCLEOTIDE SEQUENCE [LARGE SCALE GENOMIC DNA]</scope>
    <source>
        <strain evidence="2 3">AZCC 1608</strain>
    </source>
</reference>
<feature type="compositionally biased region" description="Pro residues" evidence="1">
    <location>
        <begin position="203"/>
        <end position="212"/>
    </location>
</feature>
<feature type="compositionally biased region" description="Basic and acidic residues" evidence="1">
    <location>
        <begin position="1"/>
        <end position="10"/>
    </location>
</feature>
<dbReference type="Proteomes" id="UP001364224">
    <property type="component" value="Unassembled WGS sequence"/>
</dbReference>
<feature type="region of interest" description="Disordered" evidence="1">
    <location>
        <begin position="163"/>
        <end position="212"/>
    </location>
</feature>
<dbReference type="EMBL" id="JAZHRV010000001">
    <property type="protein sequence ID" value="MEH2556213.1"/>
    <property type="molecule type" value="Genomic_DNA"/>
</dbReference>
<evidence type="ECO:0000313" key="3">
    <source>
        <dbReference type="Proteomes" id="UP001364224"/>
    </source>
</evidence>
<proteinExistence type="predicted"/>
<organism evidence="2 3">
    <name type="scientific">Bradyrhizobium algeriense</name>
    <dbReference type="NCBI Taxonomy" id="634784"/>
    <lineage>
        <taxon>Bacteria</taxon>
        <taxon>Pseudomonadati</taxon>
        <taxon>Pseudomonadota</taxon>
        <taxon>Alphaproteobacteria</taxon>
        <taxon>Hyphomicrobiales</taxon>
        <taxon>Nitrobacteraceae</taxon>
        <taxon>Bradyrhizobium</taxon>
    </lineage>
</organism>
<accession>A0ABU8BCE4</accession>
<name>A0ABU8BCE4_9BRAD</name>
<evidence type="ECO:0000256" key="1">
    <source>
        <dbReference type="SAM" id="MobiDB-lite"/>
    </source>
</evidence>
<dbReference type="RefSeq" id="WP_334481511.1">
    <property type="nucleotide sequence ID" value="NZ_JAZHRV010000001.1"/>
</dbReference>